<dbReference type="InterPro" id="IPR043383">
    <property type="entry name" value="Reprimo_fam"/>
</dbReference>
<evidence type="ECO:0000256" key="2">
    <source>
        <dbReference type="ARBA" id="ARBA00004496"/>
    </source>
</evidence>
<reference evidence="9 10" key="1">
    <citation type="submission" date="2018-03" db="EMBL/GenBank/DDBJ databases">
        <title>Draft genome sequence of Rohu Carp (Labeo rohita).</title>
        <authorList>
            <person name="Das P."/>
            <person name="Kushwaha B."/>
            <person name="Joshi C.G."/>
            <person name="Kumar D."/>
            <person name="Nagpure N.S."/>
            <person name="Sahoo L."/>
            <person name="Das S.P."/>
            <person name="Bit A."/>
            <person name="Patnaik S."/>
            <person name="Meher P.K."/>
            <person name="Jayasankar P."/>
            <person name="Koringa P.G."/>
            <person name="Patel N.V."/>
            <person name="Hinsu A.T."/>
            <person name="Kumar R."/>
            <person name="Pandey M."/>
            <person name="Agarwal S."/>
            <person name="Srivastava S."/>
            <person name="Singh M."/>
            <person name="Iquebal M.A."/>
            <person name="Jaiswal S."/>
            <person name="Angadi U.B."/>
            <person name="Kumar N."/>
            <person name="Raza M."/>
            <person name="Shah T.M."/>
            <person name="Rai A."/>
            <person name="Jena J.K."/>
        </authorList>
    </citation>
    <scope>NUCLEOTIDE SEQUENCE [LARGE SCALE GENOMIC DNA]</scope>
    <source>
        <strain evidence="9">DASCIFA01</strain>
        <tissue evidence="9">Testis</tissue>
    </source>
</reference>
<name>A0A498LFW4_LABRO</name>
<protein>
    <submittedName>
        <fullName evidence="9">Reprimo A</fullName>
    </submittedName>
</protein>
<dbReference type="STRING" id="84645.A0A498LFW4"/>
<keyword evidence="6 8" id="KW-0472">Membrane</keyword>
<proteinExistence type="inferred from homology"/>
<keyword evidence="4 8" id="KW-0812">Transmembrane</keyword>
<evidence type="ECO:0000313" key="9">
    <source>
        <dbReference type="EMBL" id="RXN07159.1"/>
    </source>
</evidence>
<sequence>MNSTFNQTDSGIFSNRTEEILLCCNFSSVVTDNGFTAAAPDERSLFIMRIVQIAVMCVLSLTVVFGIFFLGCNLLIKSEGMINFLVTDRRPSKEVEAVIVDIGVTWRRHRLEHVDVRDWCQSKNGCTGQFLQWFGLRCTALAKFSLLHGANVVLKDSAGVDADIFDELESDYGWDSDVAAILLLLHLLPPTVKGRKTGKISATEAADHVVKFMKVGTSIKAFLERVGSTQPFLLCVGEKRSSIQKFYIILDQKAIPCMVQTAVAAFDELFKAHFVFAVSYDEALCNFYTFI</sequence>
<dbReference type="GO" id="GO:0016020">
    <property type="term" value="C:membrane"/>
    <property type="evidence" value="ECO:0007669"/>
    <property type="project" value="UniProtKB-SubCell"/>
</dbReference>
<feature type="transmembrane region" description="Helical" evidence="8">
    <location>
        <begin position="50"/>
        <end position="76"/>
    </location>
</feature>
<accession>A0A498LFW4</accession>
<evidence type="ECO:0000256" key="5">
    <source>
        <dbReference type="ARBA" id="ARBA00022989"/>
    </source>
</evidence>
<dbReference type="EMBL" id="QBIY01013352">
    <property type="protein sequence ID" value="RXN07159.1"/>
    <property type="molecule type" value="Genomic_DNA"/>
</dbReference>
<comment type="caution">
    <text evidence="9">The sequence shown here is derived from an EMBL/GenBank/DDBJ whole genome shotgun (WGS) entry which is preliminary data.</text>
</comment>
<dbReference type="AlphaFoldDB" id="A0A498LFW4"/>
<evidence type="ECO:0000256" key="8">
    <source>
        <dbReference type="SAM" id="Phobius"/>
    </source>
</evidence>
<comment type="similarity">
    <text evidence="7">Belongs to the reprimo family.</text>
</comment>
<keyword evidence="5 8" id="KW-1133">Transmembrane helix</keyword>
<organism evidence="9 10">
    <name type="scientific">Labeo rohita</name>
    <name type="common">Indian major carp</name>
    <name type="synonym">Cyprinus rohita</name>
    <dbReference type="NCBI Taxonomy" id="84645"/>
    <lineage>
        <taxon>Eukaryota</taxon>
        <taxon>Metazoa</taxon>
        <taxon>Chordata</taxon>
        <taxon>Craniata</taxon>
        <taxon>Vertebrata</taxon>
        <taxon>Euteleostomi</taxon>
        <taxon>Actinopterygii</taxon>
        <taxon>Neopterygii</taxon>
        <taxon>Teleostei</taxon>
        <taxon>Ostariophysi</taxon>
        <taxon>Cypriniformes</taxon>
        <taxon>Cyprinidae</taxon>
        <taxon>Labeoninae</taxon>
        <taxon>Labeonini</taxon>
        <taxon>Labeo</taxon>
    </lineage>
</organism>
<keyword evidence="10" id="KW-1185">Reference proteome</keyword>
<keyword evidence="3" id="KW-0963">Cytoplasm</keyword>
<dbReference type="Proteomes" id="UP000290572">
    <property type="component" value="Unassembled WGS sequence"/>
</dbReference>
<evidence type="ECO:0000256" key="3">
    <source>
        <dbReference type="ARBA" id="ARBA00022490"/>
    </source>
</evidence>
<gene>
    <name evidence="9" type="ORF">ROHU_032549</name>
</gene>
<evidence type="ECO:0000256" key="6">
    <source>
        <dbReference type="ARBA" id="ARBA00023136"/>
    </source>
</evidence>
<evidence type="ECO:0000256" key="1">
    <source>
        <dbReference type="ARBA" id="ARBA00004167"/>
    </source>
</evidence>
<evidence type="ECO:0000256" key="7">
    <source>
        <dbReference type="ARBA" id="ARBA00023772"/>
    </source>
</evidence>
<dbReference type="PANTHER" id="PTHR28649">
    <property type="entry name" value="PROTEIN REPRIMO-RELATED"/>
    <property type="match status" value="1"/>
</dbReference>
<evidence type="ECO:0000313" key="10">
    <source>
        <dbReference type="Proteomes" id="UP000290572"/>
    </source>
</evidence>
<evidence type="ECO:0000256" key="4">
    <source>
        <dbReference type="ARBA" id="ARBA00022692"/>
    </source>
</evidence>
<comment type="subcellular location">
    <subcellularLocation>
        <location evidence="2">Cytoplasm</location>
    </subcellularLocation>
    <subcellularLocation>
        <location evidence="1">Membrane</location>
        <topology evidence="1">Single-pass membrane protein</topology>
    </subcellularLocation>
</comment>
<dbReference type="PANTHER" id="PTHR28649:SF2">
    <property type="entry name" value="PROTEIN REPRIMO"/>
    <property type="match status" value="1"/>
</dbReference>
<dbReference type="GO" id="GO:0005737">
    <property type="term" value="C:cytoplasm"/>
    <property type="evidence" value="ECO:0007669"/>
    <property type="project" value="UniProtKB-SubCell"/>
</dbReference>